<dbReference type="SUPFAM" id="SSF52833">
    <property type="entry name" value="Thioredoxin-like"/>
    <property type="match status" value="1"/>
</dbReference>
<evidence type="ECO:0000313" key="4">
    <source>
        <dbReference type="EMBL" id="CAA9337201.1"/>
    </source>
</evidence>
<dbReference type="InterPro" id="IPR000866">
    <property type="entry name" value="AhpC/TSA"/>
</dbReference>
<gene>
    <name evidence="4" type="ORF">AVDCRST_MAG40-2222</name>
</gene>
<dbReference type="EMBL" id="CADCTX010000650">
    <property type="protein sequence ID" value="CAA9337201.1"/>
    <property type="molecule type" value="Genomic_DNA"/>
</dbReference>
<feature type="region of interest" description="Disordered" evidence="2">
    <location>
        <begin position="29"/>
        <end position="50"/>
    </location>
</feature>
<sequence length="189" mass="20486">MGHPHSPFASRPIGAARGLDAVPPTRLARTSMTAPAATRSPAAGEPAPDFTLQSTGGRAVTLSSFAGRHVLLAFFPAAFTSTCTTELCAFTEDFDQFAGHGVEVLPISVDAVPSLAEFKRRYDMKVDLLSDFKREASQAYGTLWQDAFFSNRAYFLIDKAGVVRWAHVEANPGQRRENQEILAEIAKLA</sequence>
<dbReference type="PROSITE" id="PS51352">
    <property type="entry name" value="THIOREDOXIN_2"/>
    <property type="match status" value="1"/>
</dbReference>
<evidence type="ECO:0000256" key="2">
    <source>
        <dbReference type="SAM" id="MobiDB-lite"/>
    </source>
</evidence>
<dbReference type="InterPro" id="IPR013766">
    <property type="entry name" value="Thioredoxin_domain"/>
</dbReference>
<dbReference type="PANTHER" id="PTHR43110">
    <property type="entry name" value="THIOL PEROXIDASE"/>
    <property type="match status" value="1"/>
</dbReference>
<reference evidence="4" key="1">
    <citation type="submission" date="2020-02" db="EMBL/GenBank/DDBJ databases">
        <authorList>
            <person name="Meier V. D."/>
        </authorList>
    </citation>
    <scope>NUCLEOTIDE SEQUENCE</scope>
    <source>
        <strain evidence="4">AVDCRST_MAG40</strain>
    </source>
</reference>
<accession>A0A6J4LMZ5</accession>
<dbReference type="Pfam" id="PF00578">
    <property type="entry name" value="AhpC-TSA"/>
    <property type="match status" value="1"/>
</dbReference>
<dbReference type="InterPro" id="IPR036249">
    <property type="entry name" value="Thioredoxin-like_sf"/>
</dbReference>
<keyword evidence="1" id="KW-0676">Redox-active center</keyword>
<dbReference type="GO" id="GO:0016209">
    <property type="term" value="F:antioxidant activity"/>
    <property type="evidence" value="ECO:0007669"/>
    <property type="project" value="InterPro"/>
</dbReference>
<feature type="domain" description="Thioredoxin" evidence="3">
    <location>
        <begin position="41"/>
        <end position="189"/>
    </location>
</feature>
<evidence type="ECO:0000256" key="1">
    <source>
        <dbReference type="ARBA" id="ARBA00023284"/>
    </source>
</evidence>
<name>A0A6J4LMZ5_9BACT</name>
<proteinExistence type="predicted"/>
<dbReference type="Gene3D" id="3.40.30.10">
    <property type="entry name" value="Glutaredoxin"/>
    <property type="match status" value="1"/>
</dbReference>
<evidence type="ECO:0000259" key="3">
    <source>
        <dbReference type="PROSITE" id="PS51352"/>
    </source>
</evidence>
<dbReference type="GO" id="GO:0016491">
    <property type="term" value="F:oxidoreductase activity"/>
    <property type="evidence" value="ECO:0007669"/>
    <property type="project" value="InterPro"/>
</dbReference>
<dbReference type="PANTHER" id="PTHR43110:SF1">
    <property type="entry name" value="THIOL PEROXIDASE"/>
    <property type="match status" value="1"/>
</dbReference>
<dbReference type="InterPro" id="IPR050455">
    <property type="entry name" value="Tpx_Peroxidase_subfamily"/>
</dbReference>
<protein>
    <submittedName>
        <fullName evidence="4">Alkyl hydroperoxide reductase subunit C-like protein</fullName>
    </submittedName>
</protein>
<dbReference type="AlphaFoldDB" id="A0A6J4LMZ5"/>
<organism evidence="4">
    <name type="scientific">uncultured Gemmatimonadaceae bacterium</name>
    <dbReference type="NCBI Taxonomy" id="246130"/>
    <lineage>
        <taxon>Bacteria</taxon>
        <taxon>Pseudomonadati</taxon>
        <taxon>Gemmatimonadota</taxon>
        <taxon>Gemmatimonadia</taxon>
        <taxon>Gemmatimonadales</taxon>
        <taxon>Gemmatimonadaceae</taxon>
        <taxon>environmental samples</taxon>
    </lineage>
</organism>